<sequence length="1003" mass="112981">MSMSSSSSALDIAHQNERTPTELDILSQKYLDDELSDKITEVDLFLENCSSLYNLILDALHDLSSKALSCQHLDEMANSVAAAGRLLVAKRPETETTVALRINTINSAMEQLRLRRCTSDSDTCSSRSQPSSELRGWIHSQEKRLLELEQRLKEGTGLTKLLSDQQILQLEIQSDGQALINRLYQQFRDEHDDRTAVELAKRKLTFDAIRKRWHNLYLNSLCLQCRIEEAINRFQESSDSELDPDLVGPPSKRIRRSTSDLRFERSEEENRRSERKKEKNSDNLKKMERSGTDVSVFSEKSPGVGRKWDSGVLDIGYSSGENSLLDAITDGDTSITDIESMMRKRSDAKTSSSSSAKLNELSAEDEPNHEGFTDVDRDPLSDSMHVNYDALNGSYPEYDEVMALLDDGTNLTPTHMTDSFNTKWREIGAHAEKARRRRARDEEEEAKHSCDASSEDSSDWESRDDRLMNRSFNDFGGCGSLPGARIDPKSSSFLLDSSPLDASFCSTRSELTHGQCRTRKRLRVRRLPRSMSDGEQLIVKSGAYTPLIRQSPPSTPLARSTRLLQKLDRDLLDNVESDTAPEQSDTQVYEWDEYNPPAKDDSMNAPPSPLSPTVPEEILEIDEDFSEHFDAWDSLRRLVAESRAHLRVVEKSINSGEVDQAQLENVQMIARANLRQLDTVLRMSGGQKEDVEGLREQWKLLSEQAASPIPQLLSKVECFANSLRDLHETSSASSLSAMTDIKSKEDVRLALEVVSQIQAKLSKERDELRELLSSPLMSSELSELSSEFTNISTGYDDAVNRINSLLSSLKKLDQVWTDWSEQLKGIREQMNRIEGSLKADKFDQLTISEEMELCQERMNSLETMCNYLTSSLQSVQGNDSSDSLPDFRSEIILYGNAMEQLKQKFHDIYRIPTPPGPVHPPNEPEQSPRRRVVKTQSTPTQTIIPRKNQSLGSRFYRAVAESTAVKLGALLSILTLVAVLFYTGILGATFGPHLIYVNGPPPT</sequence>
<feature type="compositionally biased region" description="Basic and acidic residues" evidence="1">
    <location>
        <begin position="439"/>
        <end position="450"/>
    </location>
</feature>
<evidence type="ECO:0000313" key="4">
    <source>
        <dbReference type="Proteomes" id="UP001176961"/>
    </source>
</evidence>
<evidence type="ECO:0000256" key="2">
    <source>
        <dbReference type="SAM" id="Phobius"/>
    </source>
</evidence>
<keyword evidence="2" id="KW-1133">Transmembrane helix</keyword>
<feature type="transmembrane region" description="Helical" evidence="2">
    <location>
        <begin position="967"/>
        <end position="990"/>
    </location>
</feature>
<dbReference type="EMBL" id="CATQJL010000001">
    <property type="protein sequence ID" value="CAJ0589514.1"/>
    <property type="molecule type" value="Genomic_DNA"/>
</dbReference>
<reference evidence="3" key="1">
    <citation type="submission" date="2023-07" db="EMBL/GenBank/DDBJ databases">
        <authorList>
            <consortium name="CYATHOMIX"/>
        </authorList>
    </citation>
    <scope>NUCLEOTIDE SEQUENCE</scope>
    <source>
        <strain evidence="3">N/A</strain>
    </source>
</reference>
<protein>
    <submittedName>
        <fullName evidence="3">Uncharacterized protein</fullName>
    </submittedName>
</protein>
<accession>A0AA36DMY1</accession>
<feature type="region of interest" description="Disordered" evidence="1">
    <location>
        <begin position="238"/>
        <end position="300"/>
    </location>
</feature>
<keyword evidence="2" id="KW-0812">Transmembrane</keyword>
<keyword evidence="2" id="KW-0472">Membrane</keyword>
<feature type="compositionally biased region" description="Basic and acidic residues" evidence="1">
    <location>
        <begin position="257"/>
        <end position="291"/>
    </location>
</feature>
<dbReference type="AlphaFoldDB" id="A0AA36DMY1"/>
<feature type="region of interest" description="Disordered" evidence="1">
    <location>
        <begin position="433"/>
        <end position="463"/>
    </location>
</feature>
<evidence type="ECO:0000313" key="3">
    <source>
        <dbReference type="EMBL" id="CAJ0589514.1"/>
    </source>
</evidence>
<feature type="region of interest" description="Disordered" evidence="1">
    <location>
        <begin position="573"/>
        <end position="611"/>
    </location>
</feature>
<organism evidence="3 4">
    <name type="scientific">Cylicocyclus nassatus</name>
    <name type="common">Nematode worm</name>
    <dbReference type="NCBI Taxonomy" id="53992"/>
    <lineage>
        <taxon>Eukaryota</taxon>
        <taxon>Metazoa</taxon>
        <taxon>Ecdysozoa</taxon>
        <taxon>Nematoda</taxon>
        <taxon>Chromadorea</taxon>
        <taxon>Rhabditida</taxon>
        <taxon>Rhabditina</taxon>
        <taxon>Rhabditomorpha</taxon>
        <taxon>Strongyloidea</taxon>
        <taxon>Strongylidae</taxon>
        <taxon>Cylicocyclus</taxon>
    </lineage>
</organism>
<feature type="compositionally biased region" description="Basic and acidic residues" evidence="1">
    <location>
        <begin position="366"/>
        <end position="380"/>
    </location>
</feature>
<gene>
    <name evidence="3" type="ORF">CYNAS_LOCUS1497</name>
</gene>
<name>A0AA36DMY1_CYLNA</name>
<proteinExistence type="predicted"/>
<dbReference type="Proteomes" id="UP001176961">
    <property type="component" value="Unassembled WGS sequence"/>
</dbReference>
<dbReference type="Gene3D" id="1.20.1170.10">
    <property type="match status" value="1"/>
</dbReference>
<feature type="region of interest" description="Disordered" evidence="1">
    <location>
        <begin position="342"/>
        <end position="381"/>
    </location>
</feature>
<evidence type="ECO:0000256" key="1">
    <source>
        <dbReference type="SAM" id="MobiDB-lite"/>
    </source>
</evidence>
<feature type="region of interest" description="Disordered" evidence="1">
    <location>
        <begin position="912"/>
        <end position="939"/>
    </location>
</feature>
<feature type="compositionally biased region" description="Pro residues" evidence="1">
    <location>
        <begin position="912"/>
        <end position="923"/>
    </location>
</feature>
<comment type="caution">
    <text evidence="3">The sequence shown here is derived from an EMBL/GenBank/DDBJ whole genome shotgun (WGS) entry which is preliminary data.</text>
</comment>
<keyword evidence="4" id="KW-1185">Reference proteome</keyword>